<evidence type="ECO:0000256" key="5">
    <source>
        <dbReference type="ARBA" id="ARBA00022989"/>
    </source>
</evidence>
<comment type="subcellular location">
    <subcellularLocation>
        <location evidence="2">Cell membrane</location>
    </subcellularLocation>
    <subcellularLocation>
        <location evidence="1">Membrane</location>
        <topology evidence="1">Single-pass membrane protein</topology>
    </subcellularLocation>
</comment>
<comment type="caution">
    <text evidence="10">The sequence shown here is derived from an EMBL/GenBank/DDBJ whole genome shotgun (WGS) entry which is preliminary data.</text>
</comment>
<dbReference type="PANTHER" id="PTHR37461">
    <property type="entry name" value="ANTI-SIGMA-K FACTOR RSKA"/>
    <property type="match status" value="1"/>
</dbReference>
<dbReference type="InterPro" id="IPR018764">
    <property type="entry name" value="RskA_C"/>
</dbReference>
<evidence type="ECO:0000313" key="10">
    <source>
        <dbReference type="EMBL" id="MER2999502.1"/>
    </source>
</evidence>
<name>A0ABV1RYN8_9BACT</name>
<gene>
    <name evidence="10" type="ORF">ABS362_18265</name>
</gene>
<keyword evidence="6" id="KW-0472">Membrane</keyword>
<evidence type="ECO:0000313" key="11">
    <source>
        <dbReference type="Proteomes" id="UP001476807"/>
    </source>
</evidence>
<accession>A0ABV1RYN8</accession>
<keyword evidence="4" id="KW-0812">Transmembrane</keyword>
<organism evidence="10 11">
    <name type="scientific">Pontibacter populi</name>
    <dbReference type="NCBI Taxonomy" id="890055"/>
    <lineage>
        <taxon>Bacteria</taxon>
        <taxon>Pseudomonadati</taxon>
        <taxon>Bacteroidota</taxon>
        <taxon>Cytophagia</taxon>
        <taxon>Cytophagales</taxon>
        <taxon>Hymenobacteraceae</taxon>
        <taxon>Pontibacter</taxon>
    </lineage>
</organism>
<evidence type="ECO:0000256" key="6">
    <source>
        <dbReference type="ARBA" id="ARBA00023136"/>
    </source>
</evidence>
<evidence type="ECO:0000256" key="4">
    <source>
        <dbReference type="ARBA" id="ARBA00022692"/>
    </source>
</evidence>
<dbReference type="Gene3D" id="1.10.10.1320">
    <property type="entry name" value="Anti-sigma factor, zinc-finger domain"/>
    <property type="match status" value="1"/>
</dbReference>
<dbReference type="InterPro" id="IPR041916">
    <property type="entry name" value="Anti_sigma_zinc_sf"/>
</dbReference>
<dbReference type="EMBL" id="JBEOKT010000025">
    <property type="protein sequence ID" value="MER2999502.1"/>
    <property type="molecule type" value="Genomic_DNA"/>
</dbReference>
<protein>
    <recommendedName>
        <fullName evidence="8">Regulator of SigK</fullName>
    </recommendedName>
    <alternativeName>
        <fullName evidence="7">Sigma-K anti-sigma factor RskA</fullName>
    </alternativeName>
</protein>
<dbReference type="Pfam" id="PF10099">
    <property type="entry name" value="RskA_C"/>
    <property type="match status" value="1"/>
</dbReference>
<evidence type="ECO:0000256" key="3">
    <source>
        <dbReference type="ARBA" id="ARBA00022475"/>
    </source>
</evidence>
<reference evidence="10 11" key="1">
    <citation type="submission" date="2024-06" db="EMBL/GenBank/DDBJ databases">
        <title>Pontibacter populi HYL7-15.</title>
        <authorList>
            <person name="Kim M.K."/>
        </authorList>
    </citation>
    <scope>NUCLEOTIDE SEQUENCE [LARGE SCALE GENOMIC DNA]</scope>
    <source>
        <strain evidence="10 11">HYL7-15</strain>
    </source>
</reference>
<evidence type="ECO:0000256" key="7">
    <source>
        <dbReference type="ARBA" id="ARBA00029829"/>
    </source>
</evidence>
<keyword evidence="11" id="KW-1185">Reference proteome</keyword>
<feature type="domain" description="Anti-sigma K factor RskA C-terminal" evidence="9">
    <location>
        <begin position="118"/>
        <end position="266"/>
    </location>
</feature>
<dbReference type="Proteomes" id="UP001476807">
    <property type="component" value="Unassembled WGS sequence"/>
</dbReference>
<keyword evidence="3" id="KW-1003">Cell membrane</keyword>
<dbReference type="PANTHER" id="PTHR37461:SF1">
    <property type="entry name" value="ANTI-SIGMA-K FACTOR RSKA"/>
    <property type="match status" value="1"/>
</dbReference>
<evidence type="ECO:0000259" key="9">
    <source>
        <dbReference type="Pfam" id="PF10099"/>
    </source>
</evidence>
<evidence type="ECO:0000256" key="8">
    <source>
        <dbReference type="ARBA" id="ARBA00030803"/>
    </source>
</evidence>
<dbReference type="RefSeq" id="WP_350414338.1">
    <property type="nucleotide sequence ID" value="NZ_JBEOKT010000025.1"/>
</dbReference>
<sequence>MHNEDYIASGILEVYAAGGLSLAEREEVERRAAASPEIRMALNEACMVMEEYASLHAVNPRPELKNRILDQIGASQPAQSSAPTIENDNVKQLLYEEDKAASPYKWMFAASIALFLLSGWLSFHFYSKWQQAEEKLASVTASEQLLAQNFKTTSLQLQQQEKKLAIVQDPGFKHVNLKGVEAHPDASLRVYWNPQQQQVYVDAIALPAPPAGKQYQLWALKDGQPIDAGMIEMLGKGDSLQQMKNIDAAQAFAVTLEPIGGSKTPTLEQLTVMGTVDS</sequence>
<keyword evidence="5" id="KW-1133">Transmembrane helix</keyword>
<proteinExistence type="predicted"/>
<dbReference type="InterPro" id="IPR051474">
    <property type="entry name" value="Anti-sigma-K/W_factor"/>
</dbReference>
<evidence type="ECO:0000256" key="1">
    <source>
        <dbReference type="ARBA" id="ARBA00004167"/>
    </source>
</evidence>
<evidence type="ECO:0000256" key="2">
    <source>
        <dbReference type="ARBA" id="ARBA00004236"/>
    </source>
</evidence>